<dbReference type="InParanoid" id="A0A0C2WIU7"/>
<reference evidence="1 2" key="1">
    <citation type="submission" date="2014-04" db="EMBL/GenBank/DDBJ databases">
        <title>Evolutionary Origins and Diversification of the Mycorrhizal Mutualists.</title>
        <authorList>
            <consortium name="DOE Joint Genome Institute"/>
            <consortium name="Mycorrhizal Genomics Consortium"/>
            <person name="Kohler A."/>
            <person name="Kuo A."/>
            <person name="Nagy L.G."/>
            <person name="Floudas D."/>
            <person name="Copeland A."/>
            <person name="Barry K.W."/>
            <person name="Cichocki N."/>
            <person name="Veneault-Fourrey C."/>
            <person name="LaButti K."/>
            <person name="Lindquist E.A."/>
            <person name="Lipzen A."/>
            <person name="Lundell T."/>
            <person name="Morin E."/>
            <person name="Murat C."/>
            <person name="Riley R."/>
            <person name="Ohm R."/>
            <person name="Sun H."/>
            <person name="Tunlid A."/>
            <person name="Henrissat B."/>
            <person name="Grigoriev I.V."/>
            <person name="Hibbett D.S."/>
            <person name="Martin F."/>
        </authorList>
    </citation>
    <scope>NUCLEOTIDE SEQUENCE [LARGE SCALE GENOMIC DNA]</scope>
    <source>
        <strain evidence="1 2">Koide BX008</strain>
    </source>
</reference>
<protein>
    <submittedName>
        <fullName evidence="1">Uncharacterized protein</fullName>
    </submittedName>
</protein>
<sequence>MLESGWVRVDDNHEIHCIPLCALRCQTTLDNDRLKPVTAVNTSIIRIVRSSYNPPA</sequence>
<organism evidence="1 2">
    <name type="scientific">Amanita muscaria (strain Koide BX008)</name>
    <dbReference type="NCBI Taxonomy" id="946122"/>
    <lineage>
        <taxon>Eukaryota</taxon>
        <taxon>Fungi</taxon>
        <taxon>Dikarya</taxon>
        <taxon>Basidiomycota</taxon>
        <taxon>Agaricomycotina</taxon>
        <taxon>Agaricomycetes</taxon>
        <taxon>Agaricomycetidae</taxon>
        <taxon>Agaricales</taxon>
        <taxon>Pluteineae</taxon>
        <taxon>Amanitaceae</taxon>
        <taxon>Amanita</taxon>
    </lineage>
</organism>
<keyword evidence="2" id="KW-1185">Reference proteome</keyword>
<dbReference type="HOGENOM" id="CLU_3013732_0_0_1"/>
<evidence type="ECO:0000313" key="1">
    <source>
        <dbReference type="EMBL" id="KIL61457.1"/>
    </source>
</evidence>
<evidence type="ECO:0000313" key="2">
    <source>
        <dbReference type="Proteomes" id="UP000054549"/>
    </source>
</evidence>
<dbReference type="Proteomes" id="UP000054549">
    <property type="component" value="Unassembled WGS sequence"/>
</dbReference>
<name>A0A0C2WIU7_AMAMK</name>
<gene>
    <name evidence="1" type="ORF">M378DRAFT_855771</name>
</gene>
<proteinExistence type="predicted"/>
<accession>A0A0C2WIU7</accession>
<dbReference type="AlphaFoldDB" id="A0A0C2WIU7"/>
<dbReference type="EMBL" id="KN818284">
    <property type="protein sequence ID" value="KIL61457.1"/>
    <property type="molecule type" value="Genomic_DNA"/>
</dbReference>